<evidence type="ECO:0000256" key="6">
    <source>
        <dbReference type="ARBA" id="ARBA00022989"/>
    </source>
</evidence>
<keyword evidence="4" id="KW-1003">Cell membrane</keyword>
<keyword evidence="7" id="KW-0406">Ion transport</keyword>
<gene>
    <name evidence="12" type="ORF">NDN08_006678</name>
</gene>
<feature type="domain" description="Bicarbonate transporter-like transmembrane" evidence="11">
    <location>
        <begin position="311"/>
        <end position="489"/>
    </location>
</feature>
<feature type="transmembrane region" description="Helical" evidence="10">
    <location>
        <begin position="464"/>
        <end position="486"/>
    </location>
</feature>
<dbReference type="InterPro" id="IPR011531">
    <property type="entry name" value="HCO3_transpt-like_TM_dom"/>
</dbReference>
<dbReference type="GO" id="GO:0050801">
    <property type="term" value="P:monoatomic ion homeostasis"/>
    <property type="evidence" value="ECO:0007669"/>
    <property type="project" value="TreeGrafter"/>
</dbReference>
<comment type="caution">
    <text evidence="12">The sequence shown here is derived from an EMBL/GenBank/DDBJ whole genome shotgun (WGS) entry which is preliminary data.</text>
</comment>
<dbReference type="InterPro" id="IPR003020">
    <property type="entry name" value="HCO3_transpt_euk"/>
</dbReference>
<keyword evidence="8 10" id="KW-0472">Membrane</keyword>
<feature type="transmembrane region" description="Helical" evidence="10">
    <location>
        <begin position="492"/>
        <end position="513"/>
    </location>
</feature>
<feature type="region of interest" description="Disordered" evidence="9">
    <location>
        <begin position="1"/>
        <end position="60"/>
    </location>
</feature>
<sequence length="823" mass="92880">MRFFRRARVEEETEEDKAVHARAADLNGAENEDSGVSDVENGMENRMENGADEMNGDVRGSNLNATVDVEDLKMNHVKVEYDELPQKNIGLEVRGAKDIQRLAEETNCDGPADSVVMLDVEASNPSRILDVAMKGLVEYAAFPPSLAGEARVNLLIQDVDRSVDQLRGDKYVSANTSTEFTWRRYIQGNGFIVTYGRVHGLDRRVSVILRLAKQENCSKFDPSAPAFVAIAIAPTFEQKATKTEYEAARNFAAMLQDEEFYGEAYSARNEEDVRTAAANYVEKKVIYEEDMYANGLKGGDVGFEDMMRTGKLFGGLVADIKRKYKWSVYKSDWTDGLTDWRSILKYISTTAWLYFAVIMPIIAFGSLNDENTRQQIGVSESVLSQAICGGLSALFAGQPLAITMTTGPVTVFISVLFSWSEGLRIPFLPFYAWTGIWGGIILTLIVMFDLIAYVRFVGQFTEEIFAMLVALIFISNYVKPLVDAAYEQPTEIFLLSFLLATGMYVMSRWLSLFERRYLLNGITRTLLADFGMPFSVLVWAGIRQIFTNVDVEMLQVPETSGIVTTSGRSWIVPLGDLSVGYIFLAIVPAIFLCMLFYVDQNVAVLLTNKNENKLKKGVGYFLDMQVIAVSMIICSILGIPWANAAVPHSHLHAKILAEKEEYESHGRVEYRIVRAREVRITNFFTHVLIFASMFLLFIVGYIPSSVVWGFFLYIGVATLDGNQMFERLLLIFTQPAKYPPNHYVRRVPMMRVVLYTLIQYALLILLWFVNENFYLPEGGVFNAGLLFPLVILSFVPIRKLLLPKIFLRKELHALEMEKEDFSD</sequence>
<protein>
    <recommendedName>
        <fullName evidence="11">Bicarbonate transporter-like transmembrane domain-containing protein</fullName>
    </recommendedName>
</protein>
<evidence type="ECO:0000256" key="1">
    <source>
        <dbReference type="ARBA" id="ARBA00004651"/>
    </source>
</evidence>
<evidence type="ECO:0000313" key="13">
    <source>
        <dbReference type="Proteomes" id="UP001157974"/>
    </source>
</evidence>
<feature type="transmembrane region" description="Helical" evidence="10">
    <location>
        <begin position="351"/>
        <end position="367"/>
    </location>
</feature>
<comment type="similarity">
    <text evidence="2">Belongs to the anion exchanger (TC 2.A.31) family.</text>
</comment>
<dbReference type="GO" id="GO:0005452">
    <property type="term" value="F:solute:inorganic anion antiporter activity"/>
    <property type="evidence" value="ECO:0007669"/>
    <property type="project" value="InterPro"/>
</dbReference>
<dbReference type="Gene3D" id="1.10.287.570">
    <property type="entry name" value="Helical hairpin bin"/>
    <property type="match status" value="1"/>
</dbReference>
<keyword evidence="13" id="KW-1185">Reference proteome</keyword>
<dbReference type="AlphaFoldDB" id="A0AAV8UIE5"/>
<evidence type="ECO:0000313" key="12">
    <source>
        <dbReference type="EMBL" id="KAJ8902271.1"/>
    </source>
</evidence>
<evidence type="ECO:0000256" key="9">
    <source>
        <dbReference type="SAM" id="MobiDB-lite"/>
    </source>
</evidence>
<feature type="domain" description="Bicarbonate transporter-like transmembrane" evidence="11">
    <location>
        <begin position="490"/>
        <end position="817"/>
    </location>
</feature>
<dbReference type="GO" id="GO:0006820">
    <property type="term" value="P:monoatomic anion transport"/>
    <property type="evidence" value="ECO:0007669"/>
    <property type="project" value="InterPro"/>
</dbReference>
<evidence type="ECO:0000256" key="7">
    <source>
        <dbReference type="ARBA" id="ARBA00023065"/>
    </source>
</evidence>
<evidence type="ECO:0000256" key="4">
    <source>
        <dbReference type="ARBA" id="ARBA00022475"/>
    </source>
</evidence>
<feature type="transmembrane region" description="Helical" evidence="10">
    <location>
        <begin position="579"/>
        <end position="598"/>
    </location>
</feature>
<feature type="transmembrane region" description="Helical" evidence="10">
    <location>
        <begin position="687"/>
        <end position="714"/>
    </location>
</feature>
<comment type="subcellular location">
    <subcellularLocation>
        <location evidence="1">Cell membrane</location>
        <topology evidence="1">Multi-pass membrane protein</topology>
    </subcellularLocation>
</comment>
<evidence type="ECO:0000256" key="8">
    <source>
        <dbReference type="ARBA" id="ARBA00023136"/>
    </source>
</evidence>
<feature type="transmembrane region" description="Helical" evidence="10">
    <location>
        <begin position="431"/>
        <end position="452"/>
    </location>
</feature>
<dbReference type="Pfam" id="PF00955">
    <property type="entry name" value="HCO3_cotransp"/>
    <property type="match status" value="2"/>
</dbReference>
<evidence type="ECO:0000256" key="10">
    <source>
        <dbReference type="SAM" id="Phobius"/>
    </source>
</evidence>
<keyword evidence="3" id="KW-0813">Transport</keyword>
<feature type="transmembrane region" description="Helical" evidence="10">
    <location>
        <begin position="525"/>
        <end position="546"/>
    </location>
</feature>
<evidence type="ECO:0000256" key="3">
    <source>
        <dbReference type="ARBA" id="ARBA00022448"/>
    </source>
</evidence>
<reference evidence="12 13" key="1">
    <citation type="journal article" date="2023" name="Nat. Commun.">
        <title>Origin of minicircular mitochondrial genomes in red algae.</title>
        <authorList>
            <person name="Lee Y."/>
            <person name="Cho C.H."/>
            <person name="Lee Y.M."/>
            <person name="Park S.I."/>
            <person name="Yang J.H."/>
            <person name="West J.A."/>
            <person name="Bhattacharya D."/>
            <person name="Yoon H.S."/>
        </authorList>
    </citation>
    <scope>NUCLEOTIDE SEQUENCE [LARGE SCALE GENOMIC DNA]</scope>
    <source>
        <strain evidence="12 13">CCMP1338</strain>
        <tissue evidence="12">Whole cell</tissue>
    </source>
</reference>
<name>A0AAV8UIE5_9RHOD</name>
<dbReference type="Proteomes" id="UP001157974">
    <property type="component" value="Unassembled WGS sequence"/>
</dbReference>
<accession>A0AAV8UIE5</accession>
<dbReference type="InterPro" id="IPR016152">
    <property type="entry name" value="PTrfase/Anion_transptr"/>
</dbReference>
<organism evidence="12 13">
    <name type="scientific">Rhodosorus marinus</name>
    <dbReference type="NCBI Taxonomy" id="101924"/>
    <lineage>
        <taxon>Eukaryota</taxon>
        <taxon>Rhodophyta</taxon>
        <taxon>Stylonematophyceae</taxon>
        <taxon>Stylonematales</taxon>
        <taxon>Stylonemataceae</taxon>
        <taxon>Rhodosorus</taxon>
    </lineage>
</organism>
<keyword evidence="5 10" id="KW-0812">Transmembrane</keyword>
<dbReference type="Gene3D" id="3.40.930.10">
    <property type="entry name" value="Mannitol-specific EII, Chain A"/>
    <property type="match status" value="1"/>
</dbReference>
<feature type="transmembrane region" description="Helical" evidence="10">
    <location>
        <begin position="781"/>
        <end position="801"/>
    </location>
</feature>
<dbReference type="PANTHER" id="PTHR11453">
    <property type="entry name" value="ANION EXCHANGE PROTEIN"/>
    <property type="match status" value="1"/>
</dbReference>
<evidence type="ECO:0000256" key="5">
    <source>
        <dbReference type="ARBA" id="ARBA00022692"/>
    </source>
</evidence>
<dbReference type="PANTHER" id="PTHR11453:SF127">
    <property type="entry name" value="SOLUTE CARRIER FAMILY 4 MEMBER 11"/>
    <property type="match status" value="1"/>
</dbReference>
<keyword evidence="6 10" id="KW-1133">Transmembrane helix</keyword>
<feature type="transmembrane region" description="Helical" evidence="10">
    <location>
        <begin position="752"/>
        <end position="769"/>
    </location>
</feature>
<dbReference type="EMBL" id="JAMWBK010000009">
    <property type="protein sequence ID" value="KAJ8902271.1"/>
    <property type="molecule type" value="Genomic_DNA"/>
</dbReference>
<dbReference type="GO" id="GO:0005886">
    <property type="term" value="C:plasma membrane"/>
    <property type="evidence" value="ECO:0007669"/>
    <property type="project" value="UniProtKB-SubCell"/>
</dbReference>
<feature type="transmembrane region" description="Helical" evidence="10">
    <location>
        <begin position="618"/>
        <end position="642"/>
    </location>
</feature>
<proteinExistence type="inferred from homology"/>
<evidence type="ECO:0000259" key="11">
    <source>
        <dbReference type="Pfam" id="PF00955"/>
    </source>
</evidence>
<feature type="transmembrane region" description="Helical" evidence="10">
    <location>
        <begin position="400"/>
        <end position="419"/>
    </location>
</feature>
<dbReference type="SUPFAM" id="SSF55804">
    <property type="entry name" value="Phoshotransferase/anion transport protein"/>
    <property type="match status" value="1"/>
</dbReference>
<evidence type="ECO:0000256" key="2">
    <source>
        <dbReference type="ARBA" id="ARBA00010993"/>
    </source>
</evidence>